<dbReference type="AlphaFoldDB" id="A0A061IX21"/>
<feature type="short sequence motif" description="Q motif" evidence="8">
    <location>
        <begin position="37"/>
        <end position="65"/>
    </location>
</feature>
<evidence type="ECO:0000256" key="7">
    <source>
        <dbReference type="ARBA" id="ARBA00022917"/>
    </source>
</evidence>
<keyword evidence="4" id="KW-0378">Hydrolase</keyword>
<evidence type="ECO:0000256" key="8">
    <source>
        <dbReference type="PROSITE-ProRule" id="PRU00552"/>
    </source>
</evidence>
<dbReference type="OrthoDB" id="10265785at2759"/>
<dbReference type="InterPro" id="IPR014001">
    <property type="entry name" value="Helicase_ATP-bd"/>
</dbReference>
<evidence type="ECO:0000256" key="4">
    <source>
        <dbReference type="ARBA" id="ARBA00022801"/>
    </source>
</evidence>
<sequence>MSSGLADFDGDDVKAPIVSAQPHMGVGMGTHSAVALGGFQDFCLKSELANAIRENGFEHPSEVQHQALPQAMLGADILAQAKSGMGKTAVFVFALLEQIEKVPEGQKPHCQAIVVVHARELAYQIEQEFKRFNKYLPYCTTGVFFGGIPEDENVKQLKKEVPAIVVGTPGRLSALIQRKALDVSRVKWFVVDEFDRCLEDVKMRRDVQMAFLKTPKEKQVMMFSATMTDELRNVAKKFMSNPTEIYVDQRAKLTLHGLAQYYMNVTEAQKLRKLCDILDAVEFNQAIIFTSSVERCEALSRQLQALKFPAMAIHSRMEQPERLRVYESCKSNHTRIIVATDLFGRGVDIDRINLVVQFDMASDADSCLHRVGRAGRFGTKGLTIAFLTDEEKEIKRENRKYTDHGVMKDLQERFEMQVQELTDIGTQLNQSQYMNQ</sequence>
<dbReference type="GO" id="GO:0003743">
    <property type="term" value="F:translation initiation factor activity"/>
    <property type="evidence" value="ECO:0007669"/>
    <property type="project" value="UniProtKB-KW"/>
</dbReference>
<dbReference type="CDD" id="cd17950">
    <property type="entry name" value="DEADc_DDX39"/>
    <property type="match status" value="1"/>
</dbReference>
<dbReference type="SUPFAM" id="SSF52540">
    <property type="entry name" value="P-loop containing nucleoside triphosphate hydrolases"/>
    <property type="match status" value="1"/>
</dbReference>
<evidence type="ECO:0000256" key="3">
    <source>
        <dbReference type="ARBA" id="ARBA00022741"/>
    </source>
</evidence>
<keyword evidence="3" id="KW-0547">Nucleotide-binding</keyword>
<feature type="domain" description="Helicase ATP-binding" evidence="9">
    <location>
        <begin position="68"/>
        <end position="245"/>
    </location>
</feature>
<name>A0A061IX21_TRYRA</name>
<protein>
    <recommendedName>
        <fullName evidence="1">RNA helicase</fullName>
        <ecNumber evidence="1">3.6.4.13</ecNumber>
    </recommendedName>
</protein>
<dbReference type="CDD" id="cd18787">
    <property type="entry name" value="SF2_C_DEAD"/>
    <property type="match status" value="1"/>
</dbReference>
<dbReference type="InterPro" id="IPR011545">
    <property type="entry name" value="DEAD/DEAH_box_helicase_dom"/>
</dbReference>
<comment type="caution">
    <text evidence="12">The sequence shown here is derived from an EMBL/GenBank/DDBJ whole genome shotgun (WGS) entry which is preliminary data.</text>
</comment>
<gene>
    <name evidence="12" type="ORF">TRSC58_05708</name>
</gene>
<evidence type="ECO:0000259" key="10">
    <source>
        <dbReference type="PROSITE" id="PS51194"/>
    </source>
</evidence>
<keyword evidence="5 12" id="KW-0347">Helicase</keyword>
<dbReference type="Pfam" id="PF00270">
    <property type="entry name" value="DEAD"/>
    <property type="match status" value="1"/>
</dbReference>
<feature type="domain" description="Helicase C-terminal" evidence="10">
    <location>
        <begin position="273"/>
        <end position="422"/>
    </location>
</feature>
<dbReference type="Pfam" id="PF00271">
    <property type="entry name" value="Helicase_C"/>
    <property type="match status" value="1"/>
</dbReference>
<dbReference type="VEuPathDB" id="TriTrypDB:TRSC58_05708"/>
<evidence type="ECO:0000259" key="9">
    <source>
        <dbReference type="PROSITE" id="PS51192"/>
    </source>
</evidence>
<keyword evidence="13" id="KW-1185">Reference proteome</keyword>
<evidence type="ECO:0000256" key="6">
    <source>
        <dbReference type="ARBA" id="ARBA00022840"/>
    </source>
</evidence>
<dbReference type="Proteomes" id="UP000031737">
    <property type="component" value="Unassembled WGS sequence"/>
</dbReference>
<feature type="domain" description="DEAD-box RNA helicase Q" evidence="11">
    <location>
        <begin position="37"/>
        <end position="65"/>
    </location>
</feature>
<dbReference type="SMART" id="SM00490">
    <property type="entry name" value="HELICc"/>
    <property type="match status" value="1"/>
</dbReference>
<reference evidence="12 13" key="1">
    <citation type="submission" date="2013-07" db="EMBL/GenBank/DDBJ databases">
        <authorList>
            <person name="Stoco P.H."/>
            <person name="Wagner G."/>
            <person name="Gerber A."/>
            <person name="Zaha A."/>
            <person name="Thompson C."/>
            <person name="Bartholomeu D.C."/>
            <person name="Luckemeyer D.D."/>
            <person name="Bahia D."/>
            <person name="Loreto E."/>
            <person name="Prestes E.B."/>
            <person name="Lima F.M."/>
            <person name="Rodrigues-Luiz G."/>
            <person name="Vallejo G.A."/>
            <person name="Filho J.F."/>
            <person name="Monteiro K.M."/>
            <person name="Tyler K.M."/>
            <person name="de Almeida L.G."/>
            <person name="Ortiz M.F."/>
            <person name="Siervo M.A."/>
            <person name="de Moraes M.H."/>
            <person name="Cunha O.L."/>
            <person name="Mendonca-Neto R."/>
            <person name="Silva R."/>
            <person name="Teixeira S.M."/>
            <person name="Murta S.M."/>
            <person name="Sincero T.C."/>
            <person name="Mendes T.A."/>
            <person name="Urmenyi T.P."/>
            <person name="Silva V.G."/>
            <person name="da Rocha W.D."/>
            <person name="Andersson B."/>
            <person name="Romanha A.J."/>
            <person name="Steindel M."/>
            <person name="de Vasconcelos A.T."/>
            <person name="Grisard E.C."/>
        </authorList>
    </citation>
    <scope>NUCLEOTIDE SEQUENCE [LARGE SCALE GENOMIC DNA]</scope>
    <source>
        <strain evidence="12 13">SC58</strain>
    </source>
</reference>
<dbReference type="EC" id="3.6.4.13" evidence="1"/>
<dbReference type="PROSITE" id="PS51192">
    <property type="entry name" value="HELICASE_ATP_BIND_1"/>
    <property type="match status" value="1"/>
</dbReference>
<evidence type="ECO:0000256" key="1">
    <source>
        <dbReference type="ARBA" id="ARBA00012552"/>
    </source>
</evidence>
<accession>A0A061IX21</accession>
<keyword evidence="7" id="KW-0648">Protein biosynthesis</keyword>
<dbReference type="InterPro" id="IPR014014">
    <property type="entry name" value="RNA_helicase_DEAD_Q_motif"/>
</dbReference>
<dbReference type="PANTHER" id="PTHR47958">
    <property type="entry name" value="ATP-DEPENDENT RNA HELICASE DBP3"/>
    <property type="match status" value="1"/>
</dbReference>
<dbReference type="SMART" id="SM00487">
    <property type="entry name" value="DEXDc"/>
    <property type="match status" value="1"/>
</dbReference>
<dbReference type="Gene3D" id="3.40.50.300">
    <property type="entry name" value="P-loop containing nucleotide triphosphate hydrolases"/>
    <property type="match status" value="2"/>
</dbReference>
<evidence type="ECO:0000313" key="13">
    <source>
        <dbReference type="Proteomes" id="UP000031737"/>
    </source>
</evidence>
<organism evidence="12 13">
    <name type="scientific">Trypanosoma rangeli SC58</name>
    <dbReference type="NCBI Taxonomy" id="429131"/>
    <lineage>
        <taxon>Eukaryota</taxon>
        <taxon>Discoba</taxon>
        <taxon>Euglenozoa</taxon>
        <taxon>Kinetoplastea</taxon>
        <taxon>Metakinetoplastina</taxon>
        <taxon>Trypanosomatida</taxon>
        <taxon>Trypanosomatidae</taxon>
        <taxon>Trypanosoma</taxon>
        <taxon>Herpetosoma</taxon>
    </lineage>
</organism>
<proteinExistence type="predicted"/>
<dbReference type="PROSITE" id="PS51194">
    <property type="entry name" value="HELICASE_CTER"/>
    <property type="match status" value="1"/>
</dbReference>
<dbReference type="GO" id="GO:0005524">
    <property type="term" value="F:ATP binding"/>
    <property type="evidence" value="ECO:0007669"/>
    <property type="project" value="UniProtKB-KW"/>
</dbReference>
<evidence type="ECO:0000256" key="5">
    <source>
        <dbReference type="ARBA" id="ARBA00022806"/>
    </source>
</evidence>
<evidence type="ECO:0000259" key="11">
    <source>
        <dbReference type="PROSITE" id="PS51195"/>
    </source>
</evidence>
<dbReference type="InterPro" id="IPR027417">
    <property type="entry name" value="P-loop_NTPase"/>
</dbReference>
<dbReference type="FunFam" id="3.40.50.300:FF:000809">
    <property type="entry name" value="ATP-dependent RNA helicase SUB2"/>
    <property type="match status" value="1"/>
</dbReference>
<dbReference type="EMBL" id="AUPL01005708">
    <property type="protein sequence ID" value="ESL06615.1"/>
    <property type="molecule type" value="Genomic_DNA"/>
</dbReference>
<dbReference type="GO" id="GO:0003676">
    <property type="term" value="F:nucleic acid binding"/>
    <property type="evidence" value="ECO:0007669"/>
    <property type="project" value="InterPro"/>
</dbReference>
<dbReference type="GO" id="GO:0003724">
    <property type="term" value="F:RNA helicase activity"/>
    <property type="evidence" value="ECO:0007669"/>
    <property type="project" value="UniProtKB-EC"/>
</dbReference>
<dbReference type="GO" id="GO:0016787">
    <property type="term" value="F:hydrolase activity"/>
    <property type="evidence" value="ECO:0007669"/>
    <property type="project" value="UniProtKB-KW"/>
</dbReference>
<dbReference type="InterPro" id="IPR001650">
    <property type="entry name" value="Helicase_C-like"/>
</dbReference>
<evidence type="ECO:0000256" key="2">
    <source>
        <dbReference type="ARBA" id="ARBA00022540"/>
    </source>
</evidence>
<evidence type="ECO:0000313" key="12">
    <source>
        <dbReference type="EMBL" id="ESL06615.1"/>
    </source>
</evidence>
<dbReference type="PROSITE" id="PS51195">
    <property type="entry name" value="Q_MOTIF"/>
    <property type="match status" value="1"/>
</dbReference>
<keyword evidence="2" id="KW-0396">Initiation factor</keyword>
<keyword evidence="6" id="KW-0067">ATP-binding</keyword>